<dbReference type="AlphaFoldDB" id="A0A4R9FLT6"/>
<evidence type="ECO:0000259" key="5">
    <source>
        <dbReference type="Pfam" id="PF13802"/>
    </source>
</evidence>
<dbReference type="SUPFAM" id="SSF51445">
    <property type="entry name" value="(Trans)glycosidases"/>
    <property type="match status" value="1"/>
</dbReference>
<dbReference type="InterPro" id="IPR048395">
    <property type="entry name" value="Glyco_hydro_31_C"/>
</dbReference>
<proteinExistence type="inferred from homology"/>
<dbReference type="InterPro" id="IPR044112">
    <property type="entry name" value="YihQ_TIM-like"/>
</dbReference>
<keyword evidence="2 7" id="KW-0326">Glycosidase</keyword>
<organism evidence="7 8">
    <name type="scientific">Leptospira semungkisensis</name>
    <dbReference type="NCBI Taxonomy" id="2484985"/>
    <lineage>
        <taxon>Bacteria</taxon>
        <taxon>Pseudomonadati</taxon>
        <taxon>Spirochaetota</taxon>
        <taxon>Spirochaetia</taxon>
        <taxon>Leptospirales</taxon>
        <taxon>Leptospiraceae</taxon>
        <taxon>Leptospira</taxon>
    </lineage>
</organism>
<evidence type="ECO:0000259" key="6">
    <source>
        <dbReference type="Pfam" id="PF21365"/>
    </source>
</evidence>
<accession>A0A4R9FLT6</accession>
<reference evidence="7" key="1">
    <citation type="journal article" date="2019" name="PLoS Negl. Trop. Dis.">
        <title>Revisiting the worldwide diversity of Leptospira species in the environment.</title>
        <authorList>
            <person name="Vincent A.T."/>
            <person name="Schiettekatte O."/>
            <person name="Bourhy P."/>
            <person name="Veyrier F.J."/>
            <person name="Picardeau M."/>
        </authorList>
    </citation>
    <scope>NUCLEOTIDE SEQUENCE [LARGE SCALE GENOMIC DNA]</scope>
    <source>
        <strain evidence="7">SSS9</strain>
    </source>
</reference>
<dbReference type="InterPro" id="IPR017853">
    <property type="entry name" value="GH"/>
</dbReference>
<dbReference type="GO" id="GO:0005975">
    <property type="term" value="P:carbohydrate metabolic process"/>
    <property type="evidence" value="ECO:0007669"/>
    <property type="project" value="InterPro"/>
</dbReference>
<evidence type="ECO:0000256" key="1">
    <source>
        <dbReference type="ARBA" id="ARBA00007806"/>
    </source>
</evidence>
<dbReference type="Gene3D" id="2.60.40.1180">
    <property type="entry name" value="Golgi alpha-mannosidase II"/>
    <property type="match status" value="1"/>
</dbReference>
<dbReference type="Pfam" id="PF01055">
    <property type="entry name" value="Glyco_hydro_31_2nd"/>
    <property type="match status" value="1"/>
</dbReference>
<dbReference type="SUPFAM" id="SSF51011">
    <property type="entry name" value="Glycosyl hydrolase domain"/>
    <property type="match status" value="1"/>
</dbReference>
<feature type="domain" description="Glycoside hydrolase family 31 N-terminal" evidence="5">
    <location>
        <begin position="149"/>
        <end position="238"/>
    </location>
</feature>
<dbReference type="Gene3D" id="2.60.40.1760">
    <property type="entry name" value="glycosyl hydrolase (family 31)"/>
    <property type="match status" value="1"/>
</dbReference>
<dbReference type="InterPro" id="IPR013780">
    <property type="entry name" value="Glyco_hydro_b"/>
</dbReference>
<sequence>MRSLIAFLIFFSFFHSCQFRFQKIAPVSLIPKEFDLGNGIKAILVPSELSFITSKGKILEFDLTSPFLSSAKGEQIVGYRKATFKIKDKLLYSCNEQILENIIVESRSLVIQGRLSGEGCETNYSIRFTTKENSNIQWTVEISNPELNRSYIRFRSDKEEAIYGLGEQFSHLNLKGKKPFLFSEEQGVGRGDQPITWGAELLEGAGGNEYSTYTPIPFFLTSKNRGFHFEHSAYSVFDFEEDSEIRVEIRERGFTVNSWKAEDPKEILKLYTQKTGRFPELPDWAYGTWLGIQGGKEIVLQRIEEAKKAGNPITALWIQDWVGQRKTSFGSQLWWKWFPDETRYPEWKKFVKDLNGQGIRALGYINPMLATEGPLFEEAVQKNYLVKNKEGKDYIVQTAGFPAGLLDLSNPKTRVWIKTVIKENLIGNGLSGWMADFGEWLPTDAVLFSKESAELYHNVYPVEWARLNREAIQEARKEGEIVFFTRAGFSNSNRYSTLFWAGDQMVSWGRHDGIISSLVGILSGGLSGLTLNHSDIGGYTTIPSPIKDYFRSKELFLRWSELNVFSPVFRTHEGNRPAQNHQPYSDSKTVREFARYGKMHFALKEYLKFLNKEASETGLPILRPLMLSYPNDAKTKDLQNQFLLGEDLLVVPVLEKGEDSVEGYLPEGEWEHIWSGVTYKGGDWVEVDSPLGSPAVFLRKKGAWYEKLKSALLPFKRIPINPSSESTPPKKKENSSKKMILFSVG</sequence>
<keyword evidence="8" id="KW-1185">Reference proteome</keyword>
<protein>
    <submittedName>
        <fullName evidence="7">Alpha-glucosidase</fullName>
        <ecNumber evidence="7">3.2.1.20</ecNumber>
    </submittedName>
</protein>
<feature type="domain" description="Glycosyl hydrolase family 31 C-terminal" evidence="6">
    <location>
        <begin position="618"/>
        <end position="700"/>
    </location>
</feature>
<dbReference type="InterPro" id="IPR000322">
    <property type="entry name" value="Glyco_hydro_31_TIM"/>
</dbReference>
<dbReference type="GO" id="GO:0030246">
    <property type="term" value="F:carbohydrate binding"/>
    <property type="evidence" value="ECO:0007669"/>
    <property type="project" value="InterPro"/>
</dbReference>
<evidence type="ECO:0000256" key="3">
    <source>
        <dbReference type="SAM" id="MobiDB-lite"/>
    </source>
</evidence>
<dbReference type="EC" id="3.2.1.20" evidence="7"/>
<dbReference type="OrthoDB" id="176168at2"/>
<dbReference type="Gene3D" id="3.20.20.80">
    <property type="entry name" value="Glycosidases"/>
    <property type="match status" value="1"/>
</dbReference>
<dbReference type="CDD" id="cd14752">
    <property type="entry name" value="GH31_N"/>
    <property type="match status" value="1"/>
</dbReference>
<dbReference type="GO" id="GO:0004558">
    <property type="term" value="F:alpha-1,4-glucosidase activity"/>
    <property type="evidence" value="ECO:0007669"/>
    <property type="project" value="UniProtKB-EC"/>
</dbReference>
<feature type="domain" description="Glycoside hydrolase family 31 TIM barrel" evidence="4">
    <location>
        <begin position="281"/>
        <end position="595"/>
    </location>
</feature>
<evidence type="ECO:0000313" key="7">
    <source>
        <dbReference type="EMBL" id="TGJ99631.1"/>
    </source>
</evidence>
<dbReference type="Pfam" id="PF21365">
    <property type="entry name" value="Glyco_hydro_31_3rd"/>
    <property type="match status" value="1"/>
</dbReference>
<dbReference type="NCBIfam" id="NF007746">
    <property type="entry name" value="PRK10426.1"/>
    <property type="match status" value="1"/>
</dbReference>
<comment type="caution">
    <text evidence="7">The sequence shown here is derived from an EMBL/GenBank/DDBJ whole genome shotgun (WGS) entry which is preliminary data.</text>
</comment>
<name>A0A4R9FLT6_9LEPT</name>
<dbReference type="PANTHER" id="PTHR46959:SF2">
    <property type="entry name" value="SULFOQUINOVOSIDASE"/>
    <property type="match status" value="1"/>
</dbReference>
<dbReference type="Pfam" id="PF13802">
    <property type="entry name" value="Gal_mutarotas_2"/>
    <property type="match status" value="1"/>
</dbReference>
<keyword evidence="2 7" id="KW-0378">Hydrolase</keyword>
<gene>
    <name evidence="7" type="ORF">EHO59_17480</name>
</gene>
<dbReference type="InterPro" id="IPR011013">
    <property type="entry name" value="Gal_mutarotase_sf_dom"/>
</dbReference>
<dbReference type="CDD" id="cd06594">
    <property type="entry name" value="GH31_glucosidase_YihQ"/>
    <property type="match status" value="1"/>
</dbReference>
<dbReference type="InterPro" id="IPR025887">
    <property type="entry name" value="Glyco_hydro_31_N_dom"/>
</dbReference>
<evidence type="ECO:0000259" key="4">
    <source>
        <dbReference type="Pfam" id="PF01055"/>
    </source>
</evidence>
<dbReference type="SUPFAM" id="SSF74650">
    <property type="entry name" value="Galactose mutarotase-like"/>
    <property type="match status" value="1"/>
</dbReference>
<evidence type="ECO:0000256" key="2">
    <source>
        <dbReference type="RuleBase" id="RU361185"/>
    </source>
</evidence>
<feature type="region of interest" description="Disordered" evidence="3">
    <location>
        <begin position="722"/>
        <end position="745"/>
    </location>
</feature>
<comment type="similarity">
    <text evidence="1 2">Belongs to the glycosyl hydrolase 31 family.</text>
</comment>
<dbReference type="Proteomes" id="UP000297453">
    <property type="component" value="Unassembled WGS sequence"/>
</dbReference>
<evidence type="ECO:0000313" key="8">
    <source>
        <dbReference type="Proteomes" id="UP000297453"/>
    </source>
</evidence>
<dbReference type="EMBL" id="RQEP01000019">
    <property type="protein sequence ID" value="TGJ99631.1"/>
    <property type="molecule type" value="Genomic_DNA"/>
</dbReference>
<dbReference type="PANTHER" id="PTHR46959">
    <property type="entry name" value="SULFOQUINOVOSIDASE"/>
    <property type="match status" value="1"/>
</dbReference>
<dbReference type="InterPro" id="IPR052990">
    <property type="entry name" value="Sulfoquinovosidase_GH31"/>
</dbReference>